<comment type="caution">
    <text evidence="2">The sequence shown here is derived from an EMBL/GenBank/DDBJ whole genome shotgun (WGS) entry which is preliminary data.</text>
</comment>
<feature type="transmembrane region" description="Helical" evidence="1">
    <location>
        <begin position="24"/>
        <end position="41"/>
    </location>
</feature>
<name>A0ABT4ZLP9_9RHOB</name>
<organism evidence="2 3">
    <name type="scientific">Paracoccus onchidii</name>
    <dbReference type="NCBI Taxonomy" id="3017813"/>
    <lineage>
        <taxon>Bacteria</taxon>
        <taxon>Pseudomonadati</taxon>
        <taxon>Pseudomonadota</taxon>
        <taxon>Alphaproteobacteria</taxon>
        <taxon>Rhodobacterales</taxon>
        <taxon>Paracoccaceae</taxon>
        <taxon>Paracoccus</taxon>
    </lineage>
</organism>
<protein>
    <submittedName>
        <fullName evidence="2">DUF805 domain-containing protein</fullName>
    </submittedName>
</protein>
<dbReference type="InterPro" id="IPR008523">
    <property type="entry name" value="DUF805"/>
</dbReference>
<keyword evidence="1" id="KW-1133">Transmembrane helix</keyword>
<evidence type="ECO:0000313" key="3">
    <source>
        <dbReference type="Proteomes" id="UP001165641"/>
    </source>
</evidence>
<sequence length="119" mass="13423">MQNAVRNVLKHYASFSGRAKRPEYWWWVLFVFLLLLAARLIDYSVIMPLLGATSDQRPNSQPLSVMVALATLLPTLAVGARCLHDTGRSGWWLLVGLVPVVGILVLLYFFLKPNAEENR</sequence>
<feature type="transmembrane region" description="Helical" evidence="1">
    <location>
        <begin position="91"/>
        <end position="111"/>
    </location>
</feature>
<gene>
    <name evidence="2" type="ORF">PAF17_19745</name>
</gene>
<accession>A0ABT4ZLP9</accession>
<keyword evidence="1" id="KW-0472">Membrane</keyword>
<feature type="transmembrane region" description="Helical" evidence="1">
    <location>
        <begin position="61"/>
        <end position="79"/>
    </location>
</feature>
<evidence type="ECO:0000313" key="2">
    <source>
        <dbReference type="EMBL" id="MDB6179686.1"/>
    </source>
</evidence>
<dbReference type="EMBL" id="JAQBIE010000053">
    <property type="protein sequence ID" value="MDB6179686.1"/>
    <property type="molecule type" value="Genomic_DNA"/>
</dbReference>
<keyword evidence="3" id="KW-1185">Reference proteome</keyword>
<evidence type="ECO:0000256" key="1">
    <source>
        <dbReference type="SAM" id="Phobius"/>
    </source>
</evidence>
<proteinExistence type="predicted"/>
<dbReference type="PANTHER" id="PTHR34980:SF2">
    <property type="entry name" value="INNER MEMBRANE PROTEIN YHAH-RELATED"/>
    <property type="match status" value="1"/>
</dbReference>
<dbReference type="Proteomes" id="UP001165641">
    <property type="component" value="Unassembled WGS sequence"/>
</dbReference>
<reference evidence="2" key="1">
    <citation type="submission" date="2022-12" db="EMBL/GenBank/DDBJ databases">
        <title>Paracoccus onchidii sp. nov., isolated from a marine invertebrate from the South China Sea.</title>
        <authorList>
            <person name="Xu S."/>
            <person name="Liu Z."/>
            <person name="Xu Y."/>
        </authorList>
    </citation>
    <scope>NUCLEOTIDE SEQUENCE</scope>
    <source>
        <strain evidence="2">Z330</strain>
    </source>
</reference>
<dbReference type="PANTHER" id="PTHR34980">
    <property type="entry name" value="INNER MEMBRANE PROTEIN-RELATED-RELATED"/>
    <property type="match status" value="1"/>
</dbReference>
<dbReference type="RefSeq" id="WP_271890780.1">
    <property type="nucleotide sequence ID" value="NZ_JAQBIE010000053.1"/>
</dbReference>
<keyword evidence="1" id="KW-0812">Transmembrane</keyword>
<dbReference type="Pfam" id="PF05656">
    <property type="entry name" value="DUF805"/>
    <property type="match status" value="1"/>
</dbReference>